<gene>
    <name evidence="1" type="ORF">SSLN_LOCUS2605</name>
</gene>
<evidence type="ECO:0000313" key="3">
    <source>
        <dbReference type="WBParaSite" id="SSLN_0000269201-mRNA-1"/>
    </source>
</evidence>
<proteinExistence type="predicted"/>
<reference evidence="3" key="1">
    <citation type="submission" date="2016-06" db="UniProtKB">
        <authorList>
            <consortium name="WormBaseParasite"/>
        </authorList>
    </citation>
    <scope>IDENTIFICATION</scope>
</reference>
<reference evidence="1 2" key="2">
    <citation type="submission" date="2018-11" db="EMBL/GenBank/DDBJ databases">
        <authorList>
            <consortium name="Pathogen Informatics"/>
        </authorList>
    </citation>
    <scope>NUCLEOTIDE SEQUENCE [LARGE SCALE GENOMIC DNA]</scope>
    <source>
        <strain evidence="1 2">NST_G2</strain>
    </source>
</reference>
<evidence type="ECO:0000313" key="2">
    <source>
        <dbReference type="Proteomes" id="UP000275846"/>
    </source>
</evidence>
<sequence length="78" mass="8159">MHYLCVWNGPPSLMPVAERGATRCPTFFPLSVHCFTVDAAAAAAAATAPPFRLSPPLVEGGDCGGAKVFNDDNCVFTC</sequence>
<dbReference type="AlphaFoldDB" id="A0A183SEF7"/>
<keyword evidence="2" id="KW-1185">Reference proteome</keyword>
<evidence type="ECO:0000313" key="1">
    <source>
        <dbReference type="EMBL" id="VDL88990.1"/>
    </source>
</evidence>
<accession>A0A183SEF7</accession>
<protein>
    <submittedName>
        <fullName evidence="3">Secreted protein</fullName>
    </submittedName>
</protein>
<organism evidence="3">
    <name type="scientific">Schistocephalus solidus</name>
    <name type="common">Tapeworm</name>
    <dbReference type="NCBI Taxonomy" id="70667"/>
    <lineage>
        <taxon>Eukaryota</taxon>
        <taxon>Metazoa</taxon>
        <taxon>Spiralia</taxon>
        <taxon>Lophotrochozoa</taxon>
        <taxon>Platyhelminthes</taxon>
        <taxon>Cestoda</taxon>
        <taxon>Eucestoda</taxon>
        <taxon>Diphyllobothriidea</taxon>
        <taxon>Diphyllobothriidae</taxon>
        <taxon>Schistocephalus</taxon>
    </lineage>
</organism>
<dbReference type="WBParaSite" id="SSLN_0000269201-mRNA-1">
    <property type="protein sequence ID" value="SSLN_0000269201-mRNA-1"/>
    <property type="gene ID" value="SSLN_0000269201"/>
</dbReference>
<dbReference type="EMBL" id="UYSU01032295">
    <property type="protein sequence ID" value="VDL88990.1"/>
    <property type="molecule type" value="Genomic_DNA"/>
</dbReference>
<dbReference type="Proteomes" id="UP000275846">
    <property type="component" value="Unassembled WGS sequence"/>
</dbReference>
<name>A0A183SEF7_SCHSO</name>